<protein>
    <submittedName>
        <fullName evidence="1">Uncharacterized protein</fullName>
    </submittedName>
</protein>
<evidence type="ECO:0000313" key="1">
    <source>
        <dbReference type="EMBL" id="RXW20347.1"/>
    </source>
</evidence>
<keyword evidence="2" id="KW-1185">Reference proteome</keyword>
<dbReference type="EMBL" id="SDEE01000153">
    <property type="protein sequence ID" value="RXW20347.1"/>
    <property type="molecule type" value="Genomic_DNA"/>
</dbReference>
<accession>A0A4Q2DKA5</accession>
<name>A0A4Q2DKA5_9AGAR</name>
<gene>
    <name evidence="1" type="ORF">EST38_g5500</name>
</gene>
<dbReference type="Proteomes" id="UP000290288">
    <property type="component" value="Unassembled WGS sequence"/>
</dbReference>
<comment type="caution">
    <text evidence="1">The sequence shown here is derived from an EMBL/GenBank/DDBJ whole genome shotgun (WGS) entry which is preliminary data.</text>
</comment>
<dbReference type="AlphaFoldDB" id="A0A4Q2DKA5"/>
<organism evidence="1 2">
    <name type="scientific">Candolleomyces aberdarensis</name>
    <dbReference type="NCBI Taxonomy" id="2316362"/>
    <lineage>
        <taxon>Eukaryota</taxon>
        <taxon>Fungi</taxon>
        <taxon>Dikarya</taxon>
        <taxon>Basidiomycota</taxon>
        <taxon>Agaricomycotina</taxon>
        <taxon>Agaricomycetes</taxon>
        <taxon>Agaricomycetidae</taxon>
        <taxon>Agaricales</taxon>
        <taxon>Agaricineae</taxon>
        <taxon>Psathyrellaceae</taxon>
        <taxon>Candolleomyces</taxon>
    </lineage>
</organism>
<reference evidence="1 2" key="1">
    <citation type="submission" date="2019-01" db="EMBL/GenBank/DDBJ databases">
        <title>Draft genome sequence of Psathyrella aberdarensis IHI B618.</title>
        <authorList>
            <person name="Buettner E."/>
            <person name="Kellner H."/>
        </authorList>
    </citation>
    <scope>NUCLEOTIDE SEQUENCE [LARGE SCALE GENOMIC DNA]</scope>
    <source>
        <strain evidence="1 2">IHI B618</strain>
    </source>
</reference>
<evidence type="ECO:0000313" key="2">
    <source>
        <dbReference type="Proteomes" id="UP000290288"/>
    </source>
</evidence>
<sequence length="429" mass="48685">MNVLELPAEILGKIFDHYVHERWKVRQVDTERPLSKLRRISAYSDSQTHPVDLTHTCRLWRTTAISMPQLWATIHAFEIASEGDVKMFELWLERSAGSGGTHPMSLSIEQKESRGQEVPVQPFGKVISLAISQHQRWRDICLVLYADSQPFLKPLYSVASLPTLSEFQVDLDQWDLDALSHLIGALCSSPALQSVKFRLECFNNPSANLLMGIVPWDRLTTLSFFALQARYFILILSSSMDTLQKISISTMIGSHHVDSSTSIPYVTMRRLQFIRIESLLFGFNASETFDKLILPSLRELYLPKGFTDGSRGWESLLGLLERSDCKLQALEIGEDETTELIENLKSPLFEHLTSLGVTSTRATDASTHLLVALSEAREDIQMPRMLPLLETLRLDSVRSEDSVQEMVSARVAAYAPEEYAWEMNLHDRE</sequence>
<dbReference type="OrthoDB" id="3217549at2759"/>
<proteinExistence type="predicted"/>